<evidence type="ECO:0000313" key="2">
    <source>
        <dbReference type="EMBL" id="KAG5600942.1"/>
    </source>
</evidence>
<accession>A0A9J5YPZ7</accession>
<keyword evidence="1" id="KW-0472">Membrane</keyword>
<keyword evidence="3" id="KW-1185">Reference proteome</keyword>
<keyword evidence="1" id="KW-0812">Transmembrane</keyword>
<keyword evidence="1" id="KW-1133">Transmembrane helix</keyword>
<dbReference type="AlphaFoldDB" id="A0A9J5YPZ7"/>
<sequence length="84" mass="9501">MFGVHAFKISLTTLPDLVLSLASLTLYKKRKLYKMHLCLYKARESCIYTYIFVPLSPLFQISLATLPDLALSLSSLTLYNNANV</sequence>
<dbReference type="EMBL" id="JACXVP010000006">
    <property type="protein sequence ID" value="KAG5600942.1"/>
    <property type="molecule type" value="Genomic_DNA"/>
</dbReference>
<feature type="transmembrane region" description="Helical" evidence="1">
    <location>
        <begin position="6"/>
        <end position="27"/>
    </location>
</feature>
<gene>
    <name evidence="2" type="ORF">H5410_032312</name>
</gene>
<organism evidence="2 3">
    <name type="scientific">Solanum commersonii</name>
    <name type="common">Commerson's wild potato</name>
    <name type="synonym">Commerson's nightshade</name>
    <dbReference type="NCBI Taxonomy" id="4109"/>
    <lineage>
        <taxon>Eukaryota</taxon>
        <taxon>Viridiplantae</taxon>
        <taxon>Streptophyta</taxon>
        <taxon>Embryophyta</taxon>
        <taxon>Tracheophyta</taxon>
        <taxon>Spermatophyta</taxon>
        <taxon>Magnoliopsida</taxon>
        <taxon>eudicotyledons</taxon>
        <taxon>Gunneridae</taxon>
        <taxon>Pentapetalae</taxon>
        <taxon>asterids</taxon>
        <taxon>lamiids</taxon>
        <taxon>Solanales</taxon>
        <taxon>Solanaceae</taxon>
        <taxon>Solanoideae</taxon>
        <taxon>Solaneae</taxon>
        <taxon>Solanum</taxon>
    </lineage>
</organism>
<protein>
    <submittedName>
        <fullName evidence="2">Uncharacterized protein</fullName>
    </submittedName>
</protein>
<name>A0A9J5YPZ7_SOLCO</name>
<dbReference type="Proteomes" id="UP000824120">
    <property type="component" value="Chromosome 6"/>
</dbReference>
<comment type="caution">
    <text evidence="2">The sequence shown here is derived from an EMBL/GenBank/DDBJ whole genome shotgun (WGS) entry which is preliminary data.</text>
</comment>
<evidence type="ECO:0000313" key="3">
    <source>
        <dbReference type="Proteomes" id="UP000824120"/>
    </source>
</evidence>
<reference evidence="2 3" key="1">
    <citation type="submission" date="2020-09" db="EMBL/GenBank/DDBJ databases">
        <title>De no assembly of potato wild relative species, Solanum commersonii.</title>
        <authorList>
            <person name="Cho K."/>
        </authorList>
    </citation>
    <scope>NUCLEOTIDE SEQUENCE [LARGE SCALE GENOMIC DNA]</scope>
    <source>
        <strain evidence="2">LZ3.2</strain>
        <tissue evidence="2">Leaf</tissue>
    </source>
</reference>
<evidence type="ECO:0000256" key="1">
    <source>
        <dbReference type="SAM" id="Phobius"/>
    </source>
</evidence>
<feature type="transmembrane region" description="Helical" evidence="1">
    <location>
        <begin position="47"/>
        <end position="66"/>
    </location>
</feature>
<proteinExistence type="predicted"/>